<keyword evidence="1" id="KW-1133">Transmembrane helix</keyword>
<dbReference type="InParanoid" id="A0A6I8UE15"/>
<dbReference type="AlphaFoldDB" id="A0A6I8UE15"/>
<keyword evidence="2" id="KW-1185">Reference proteome</keyword>
<dbReference type="KEGG" id="dpo:4813506"/>
<name>A0A6I8UE15_DROPS</name>
<organism evidence="2 3">
    <name type="scientific">Drosophila pseudoobscura pseudoobscura</name>
    <name type="common">Fruit fly</name>
    <dbReference type="NCBI Taxonomy" id="46245"/>
    <lineage>
        <taxon>Eukaryota</taxon>
        <taxon>Metazoa</taxon>
        <taxon>Ecdysozoa</taxon>
        <taxon>Arthropoda</taxon>
        <taxon>Hexapoda</taxon>
        <taxon>Insecta</taxon>
        <taxon>Pterygota</taxon>
        <taxon>Neoptera</taxon>
        <taxon>Endopterygota</taxon>
        <taxon>Diptera</taxon>
        <taxon>Brachycera</taxon>
        <taxon>Muscomorpha</taxon>
        <taxon>Ephydroidea</taxon>
        <taxon>Drosophilidae</taxon>
        <taxon>Drosophila</taxon>
        <taxon>Sophophora</taxon>
    </lineage>
</organism>
<dbReference type="RefSeq" id="XP_001354029.2">
    <property type="nucleotide sequence ID" value="XM_001353993.3"/>
</dbReference>
<feature type="transmembrane region" description="Helical" evidence="1">
    <location>
        <begin position="279"/>
        <end position="298"/>
    </location>
</feature>
<dbReference type="Proteomes" id="UP000001819">
    <property type="component" value="Chromosome X"/>
</dbReference>
<keyword evidence="1" id="KW-0812">Transmembrane</keyword>
<feature type="transmembrane region" description="Helical" evidence="1">
    <location>
        <begin position="304"/>
        <end position="325"/>
    </location>
</feature>
<accession>A0A6I8UE15</accession>
<evidence type="ECO:0000256" key="1">
    <source>
        <dbReference type="SAM" id="Phobius"/>
    </source>
</evidence>
<protein>
    <submittedName>
        <fullName evidence="3">Uncharacterized protein</fullName>
    </submittedName>
</protein>
<feature type="transmembrane region" description="Helical" evidence="1">
    <location>
        <begin position="52"/>
        <end position="71"/>
    </location>
</feature>
<feature type="transmembrane region" description="Helical" evidence="1">
    <location>
        <begin position="239"/>
        <end position="258"/>
    </location>
</feature>
<feature type="transmembrane region" description="Helical" evidence="1">
    <location>
        <begin position="360"/>
        <end position="378"/>
    </location>
</feature>
<gene>
    <name evidence="3" type="primary">LOC4813506</name>
</gene>
<evidence type="ECO:0000313" key="2">
    <source>
        <dbReference type="Proteomes" id="UP000001819"/>
    </source>
</evidence>
<proteinExistence type="predicted"/>
<feature type="transmembrane region" description="Helical" evidence="1">
    <location>
        <begin position="109"/>
        <end position="130"/>
    </location>
</feature>
<feature type="transmembrane region" description="Helical" evidence="1">
    <location>
        <begin position="332"/>
        <end position="354"/>
    </location>
</feature>
<keyword evidence="1" id="KW-0472">Membrane</keyword>
<sequence>MNLPSKVHSVRTRLVAMFSLPDLLALACLWASGFSLGYYSKSAYVYDNLWPHWYALVGGAVTLALALGWTLRKHKRQKYSYDHYYVIFYGLLCSLMGSCFMLTKQLAVSYYFHFVGLSVVYLAGFSYVSLRCDASGLRPARIALANALHACGLASGFVVFNEMEPQRCGLITLGIDLLLVSVVCLNELLQHLGCHNYKESRDLVFNLLNEERMVFLPRQAVLAQFVGRTDYRLLADRQWLVLVLGGFLVVLQRSCLLFSPAYLQLMWSATTGYVQRTQLFAPFVLYAGGCGLGALLLMRYTPKLVYLLFGVIQVTLIVALLCIYSEEQSEHCFLFLCLIYATVGVLSSQALHWLLECSPFLYAELALATGFVLQLGILEGHKYEANVDDTWTALLAVSVVSLVLTSLAVPVVQWLQPYSASLVDVRNRLLGIRRLSSAAEQTQFWQTNHFLAHNKPPHELQSVRLSKSRIFQQYPISGLIDTPDSPKQKF</sequence>
<evidence type="ECO:0000313" key="3">
    <source>
        <dbReference type="RefSeq" id="XP_001354029.2"/>
    </source>
</evidence>
<feature type="transmembrane region" description="Helical" evidence="1">
    <location>
        <begin position="390"/>
        <end position="415"/>
    </location>
</feature>
<feature type="transmembrane region" description="Helical" evidence="1">
    <location>
        <begin position="83"/>
        <end position="103"/>
    </location>
</feature>
<feature type="transmembrane region" description="Helical" evidence="1">
    <location>
        <begin position="12"/>
        <end position="32"/>
    </location>
</feature>
<reference evidence="3" key="1">
    <citation type="submission" date="2025-08" db="UniProtKB">
        <authorList>
            <consortium name="RefSeq"/>
        </authorList>
    </citation>
    <scope>IDENTIFICATION</scope>
    <source>
        <strain evidence="3">MV-25-SWS-2005</strain>
        <tissue evidence="3">Whole body</tissue>
    </source>
</reference>
<feature type="transmembrane region" description="Helical" evidence="1">
    <location>
        <begin position="142"/>
        <end position="160"/>
    </location>
</feature>